<dbReference type="GO" id="GO:0045259">
    <property type="term" value="C:proton-transporting ATP synthase complex"/>
    <property type="evidence" value="ECO:0007669"/>
    <property type="project" value="UniProtKB-KW"/>
</dbReference>
<name>A0A1Z1MJG6_SPYFI</name>
<keyword evidence="6 8" id="KW-0472">Membrane</keyword>
<dbReference type="PRINTS" id="PR00125">
    <property type="entry name" value="ATPASEDELTA"/>
</dbReference>
<comment type="subcellular location">
    <subcellularLocation>
        <location evidence="1">Membrane</location>
    </subcellularLocation>
    <subcellularLocation>
        <location evidence="8">Plastid</location>
        <location evidence="8">Chloroplast thylakoid membrane</location>
        <topology evidence="8">Peripheral membrane protein</topology>
    </subcellularLocation>
</comment>
<evidence type="ECO:0000256" key="5">
    <source>
        <dbReference type="ARBA" id="ARBA00023065"/>
    </source>
</evidence>
<evidence type="ECO:0000313" key="9">
    <source>
        <dbReference type="EMBL" id="ARW66198.1"/>
    </source>
</evidence>
<evidence type="ECO:0000256" key="8">
    <source>
        <dbReference type="HAMAP-Rule" id="MF_01416"/>
    </source>
</evidence>
<dbReference type="InterPro" id="IPR020781">
    <property type="entry name" value="ATPase_OSCP/d_CS"/>
</dbReference>
<geneLocation type="chloroplast" evidence="9"/>
<comment type="similarity">
    <text evidence="2 8">Belongs to the ATPase delta chain family.</text>
</comment>
<keyword evidence="3 8" id="KW-0813">Transport</keyword>
<comment type="subunit">
    <text evidence="8">F-type ATPases have 2 components, F(1) - the catalytic core - and F(0) - the membrane proton channel. F(1) has five subunits: alpha(3), beta(3), gamma(1), delta(1), epsilon(1). CF(0) has four main subunits: a(1), b(1), b'(1) and c(10-14). The alpha and beta chains form an alternating ring which encloses part of the gamma chain. F(1) is attached to F(0) by a central stalk formed by the gamma and epsilon chains, while a peripheral stalk is formed by the delta, b and b' chains.</text>
</comment>
<dbReference type="InterPro" id="IPR026015">
    <property type="entry name" value="ATP_synth_OSCP/delta_N_sf"/>
</dbReference>
<keyword evidence="8" id="KW-0139">CF(1)</keyword>
<comment type="function">
    <text evidence="8">F(1)F(0) ATP synthase produces ATP from ADP in the presence of a proton or sodium gradient. F-type ATPases consist of two structural domains, F(1) containing the extramembraneous catalytic core and F(0) containing the membrane proton channel, linked together by a central stalk and a peripheral stalk. During catalysis, ATP synthesis in the catalytic domain of F(1) is coupled via a rotary mechanism of the central stalk subunits to proton translocation.</text>
</comment>
<keyword evidence="9" id="KW-0934">Plastid</keyword>
<dbReference type="Gene3D" id="1.10.520.20">
    <property type="entry name" value="N-terminal domain of the delta subunit of the F1F0-ATP synthase"/>
    <property type="match status" value="1"/>
</dbReference>
<dbReference type="GeneID" id="33359306"/>
<protein>
    <recommendedName>
        <fullName evidence="8">ATP synthase subunit delta, chloroplastic</fullName>
    </recommendedName>
    <alternativeName>
        <fullName evidence="8">ATP synthase F(1) sector subunit delta</fullName>
    </alternativeName>
    <alternativeName>
        <fullName evidence="8">F-type ATPase subunit delta</fullName>
    </alternativeName>
</protein>
<dbReference type="Pfam" id="PF00213">
    <property type="entry name" value="OSCP"/>
    <property type="match status" value="1"/>
</dbReference>
<accession>A0A1Z1MJG6</accession>
<dbReference type="NCBIfam" id="TIGR01145">
    <property type="entry name" value="ATP_synt_delta"/>
    <property type="match status" value="1"/>
</dbReference>
<evidence type="ECO:0000256" key="2">
    <source>
        <dbReference type="ARBA" id="ARBA00007046"/>
    </source>
</evidence>
<keyword evidence="7 8" id="KW-0066">ATP synthesis</keyword>
<dbReference type="AlphaFoldDB" id="A0A1Z1MJG6"/>
<keyword evidence="8" id="KW-0793">Thylakoid</keyword>
<dbReference type="SUPFAM" id="SSF47928">
    <property type="entry name" value="N-terminal domain of the delta subunit of the F1F0-ATP synthase"/>
    <property type="match status" value="1"/>
</dbReference>
<dbReference type="EMBL" id="MF101441">
    <property type="protein sequence ID" value="ARW66198.1"/>
    <property type="molecule type" value="Genomic_DNA"/>
</dbReference>
<proteinExistence type="inferred from homology"/>
<keyword evidence="5 8" id="KW-0406">Ion transport</keyword>
<organism evidence="9">
    <name type="scientific">Spyridia filamentosa</name>
    <name type="common">Red alga</name>
    <name type="synonym">Fucus filamentosus</name>
    <dbReference type="NCBI Taxonomy" id="196632"/>
    <lineage>
        <taxon>Eukaryota</taxon>
        <taxon>Rhodophyta</taxon>
        <taxon>Florideophyceae</taxon>
        <taxon>Rhodymeniophycidae</taxon>
        <taxon>Ceramiales</taxon>
        <taxon>Spyridiaceae</taxon>
        <taxon>Spyridia</taxon>
    </lineage>
</organism>
<sequence length="184" mass="20586">MSNYSMMQKVATPYAEALLGLTQEKNLIQEAKEDLSAISSILLSSNDLKLFLINPLIDSVVKKNVLEELLKDQVNNFILKFLLVLVDRRRISLLDIIISKYLELAYKLELTVLAEVLVATAFTESQKDALINKIKIMTKSQNVQLAINTDPSLIGGFIIKIGSKVIDASLLGKLKQLAFYLNMK</sequence>
<evidence type="ECO:0000256" key="6">
    <source>
        <dbReference type="ARBA" id="ARBA00023136"/>
    </source>
</evidence>
<dbReference type="PANTHER" id="PTHR11910">
    <property type="entry name" value="ATP SYNTHASE DELTA CHAIN"/>
    <property type="match status" value="1"/>
</dbReference>
<dbReference type="HAMAP" id="MF_01416">
    <property type="entry name" value="ATP_synth_delta_bact"/>
    <property type="match status" value="1"/>
</dbReference>
<evidence type="ECO:0000256" key="7">
    <source>
        <dbReference type="ARBA" id="ARBA00023310"/>
    </source>
</evidence>
<evidence type="ECO:0000256" key="1">
    <source>
        <dbReference type="ARBA" id="ARBA00004370"/>
    </source>
</evidence>
<dbReference type="PROSITE" id="PS00389">
    <property type="entry name" value="ATPASE_DELTA"/>
    <property type="match status" value="1"/>
</dbReference>
<comment type="function">
    <text evidence="8">This protein is part of the stalk that links CF(0) to CF(1). It either transmits conformational changes from CF(0) to CF(1) or is implicated in proton conduction.</text>
</comment>
<dbReference type="GO" id="GO:0046933">
    <property type="term" value="F:proton-transporting ATP synthase activity, rotational mechanism"/>
    <property type="evidence" value="ECO:0007669"/>
    <property type="project" value="UniProtKB-UniRule"/>
</dbReference>
<gene>
    <name evidence="8 9" type="primary">atpD</name>
</gene>
<evidence type="ECO:0000256" key="4">
    <source>
        <dbReference type="ARBA" id="ARBA00022781"/>
    </source>
</evidence>
<evidence type="ECO:0000256" key="3">
    <source>
        <dbReference type="ARBA" id="ARBA00022448"/>
    </source>
</evidence>
<reference evidence="9" key="1">
    <citation type="journal article" date="2017" name="J. Phycol.">
        <title>Analysis of chloroplast genomes and a supermatrix inform reclassification of the Rhodomelaceae (Rhodophyta).</title>
        <authorList>
            <person name="Diaz-Tapia P."/>
            <person name="Maggs C.A."/>
            <person name="West J.A."/>
            <person name="Verbruggen H."/>
        </authorList>
    </citation>
    <scope>NUCLEOTIDE SEQUENCE</scope>
    <source>
        <strain evidence="9">PD1020</strain>
    </source>
</reference>
<dbReference type="InterPro" id="IPR000711">
    <property type="entry name" value="ATPase_OSCP/dsu"/>
</dbReference>
<keyword evidence="4 8" id="KW-0375">Hydrogen ion transport</keyword>
<dbReference type="GO" id="GO:0009535">
    <property type="term" value="C:chloroplast thylakoid membrane"/>
    <property type="evidence" value="ECO:0007669"/>
    <property type="project" value="UniProtKB-SubCell"/>
</dbReference>
<keyword evidence="9" id="KW-0150">Chloroplast</keyword>
<dbReference type="RefSeq" id="YP_009397012.1">
    <property type="nucleotide sequence ID" value="NC_035285.1"/>
</dbReference>